<dbReference type="EMBL" id="FNNZ01000014">
    <property type="protein sequence ID" value="SDX12448.1"/>
    <property type="molecule type" value="Genomic_DNA"/>
</dbReference>
<dbReference type="AlphaFoldDB" id="A0A1H2Z628"/>
<evidence type="ECO:0000313" key="3">
    <source>
        <dbReference type="EMBL" id="SDX12448.1"/>
    </source>
</evidence>
<organism evidence="3 4">
    <name type="scientific">Thiocapsa roseopersicina</name>
    <dbReference type="NCBI Taxonomy" id="1058"/>
    <lineage>
        <taxon>Bacteria</taxon>
        <taxon>Pseudomonadati</taxon>
        <taxon>Pseudomonadota</taxon>
        <taxon>Gammaproteobacteria</taxon>
        <taxon>Chromatiales</taxon>
        <taxon>Chromatiaceae</taxon>
        <taxon>Thiocapsa</taxon>
    </lineage>
</organism>
<feature type="domain" description="ATP-dependent RecD2 DNA helicase OB-fold" evidence="2">
    <location>
        <begin position="50"/>
        <end position="76"/>
    </location>
</feature>
<name>A0A1H2Z628_THIRO</name>
<accession>A0A1H2Z628</accession>
<sequence length="92" mass="10105">MWPPDCNGSDVHPRLAPLRSLTIPALDRFRGVENPTMSPTAPRASRAPTEPLSGAVERVTYHSPESGFCVLRVQVSTATFPDGFFLLNRQLV</sequence>
<protein>
    <recommendedName>
        <fullName evidence="2">ATP-dependent RecD2 DNA helicase OB-fold domain-containing protein</fullName>
    </recommendedName>
</protein>
<feature type="region of interest" description="Disordered" evidence="1">
    <location>
        <begin position="29"/>
        <end position="51"/>
    </location>
</feature>
<dbReference type="STRING" id="1058.SAMN05421783_114133"/>
<evidence type="ECO:0000313" key="4">
    <source>
        <dbReference type="Proteomes" id="UP000198816"/>
    </source>
</evidence>
<dbReference type="InterPro" id="IPR055446">
    <property type="entry name" value="RecD2_N_OB"/>
</dbReference>
<dbReference type="Proteomes" id="UP000198816">
    <property type="component" value="Unassembled WGS sequence"/>
</dbReference>
<gene>
    <name evidence="3" type="ORF">SAMN05421783_114133</name>
</gene>
<evidence type="ECO:0000259" key="2">
    <source>
        <dbReference type="Pfam" id="PF23139"/>
    </source>
</evidence>
<keyword evidence="4" id="KW-1185">Reference proteome</keyword>
<proteinExistence type="predicted"/>
<reference evidence="4" key="1">
    <citation type="submission" date="2016-10" db="EMBL/GenBank/DDBJ databases">
        <authorList>
            <person name="Varghese N."/>
            <person name="Submissions S."/>
        </authorList>
    </citation>
    <scope>NUCLEOTIDE SEQUENCE [LARGE SCALE GENOMIC DNA]</scope>
    <source>
        <strain evidence="4">DSM 217</strain>
    </source>
</reference>
<evidence type="ECO:0000256" key="1">
    <source>
        <dbReference type="SAM" id="MobiDB-lite"/>
    </source>
</evidence>
<dbReference type="Pfam" id="PF23139">
    <property type="entry name" value="OB_YrrC"/>
    <property type="match status" value="1"/>
</dbReference>